<evidence type="ECO:0000313" key="4">
    <source>
        <dbReference type="EMBL" id="MBD8034489.1"/>
    </source>
</evidence>
<dbReference type="Gene3D" id="3.40.50.620">
    <property type="entry name" value="HUPs"/>
    <property type="match status" value="1"/>
</dbReference>
<gene>
    <name evidence="4" type="ORF">H9632_15570</name>
</gene>
<dbReference type="PANTHER" id="PTHR46268:SF6">
    <property type="entry name" value="UNIVERSAL STRESS PROTEIN UP12"/>
    <property type="match status" value="1"/>
</dbReference>
<evidence type="ECO:0000313" key="5">
    <source>
        <dbReference type="Proteomes" id="UP000600565"/>
    </source>
</evidence>
<proteinExistence type="inferred from homology"/>
<dbReference type="EMBL" id="JACSPW010000017">
    <property type="protein sequence ID" value="MBD8034489.1"/>
    <property type="molecule type" value="Genomic_DNA"/>
</dbReference>
<dbReference type="InterPro" id="IPR006016">
    <property type="entry name" value="UspA"/>
</dbReference>
<name>A0ABR8XRC2_9BACL</name>
<dbReference type="CDD" id="cd00293">
    <property type="entry name" value="USP-like"/>
    <property type="match status" value="1"/>
</dbReference>
<comment type="similarity">
    <text evidence="1 2">Belongs to the universal stress protein A family.</text>
</comment>
<dbReference type="SUPFAM" id="SSF52402">
    <property type="entry name" value="Adenine nucleotide alpha hydrolases-like"/>
    <property type="match status" value="1"/>
</dbReference>
<evidence type="ECO:0000256" key="2">
    <source>
        <dbReference type="PIRNR" id="PIRNR006276"/>
    </source>
</evidence>
<protein>
    <recommendedName>
        <fullName evidence="2">Universal stress protein</fullName>
    </recommendedName>
</protein>
<dbReference type="InterPro" id="IPR006015">
    <property type="entry name" value="Universal_stress_UspA"/>
</dbReference>
<dbReference type="InterPro" id="IPR014729">
    <property type="entry name" value="Rossmann-like_a/b/a_fold"/>
</dbReference>
<keyword evidence="5" id="KW-1185">Reference proteome</keyword>
<dbReference type="PIRSF" id="PIRSF006276">
    <property type="entry name" value="UspA"/>
    <property type="match status" value="1"/>
</dbReference>
<dbReference type="Pfam" id="PF00582">
    <property type="entry name" value="Usp"/>
    <property type="match status" value="1"/>
</dbReference>
<dbReference type="RefSeq" id="WP_191704986.1">
    <property type="nucleotide sequence ID" value="NZ_JACSPW010000017.1"/>
</dbReference>
<dbReference type="PRINTS" id="PR01438">
    <property type="entry name" value="UNVRSLSTRESS"/>
</dbReference>
<reference evidence="4 5" key="1">
    <citation type="submission" date="2020-08" db="EMBL/GenBank/DDBJ databases">
        <title>A Genomic Blueprint of the Chicken Gut Microbiome.</title>
        <authorList>
            <person name="Gilroy R."/>
            <person name="Ravi A."/>
            <person name="Getino M."/>
            <person name="Pursley I."/>
            <person name="Horton D.L."/>
            <person name="Alikhan N.-F."/>
            <person name="Baker D."/>
            <person name="Gharbi K."/>
            <person name="Hall N."/>
            <person name="Watson M."/>
            <person name="Adriaenssens E.M."/>
            <person name="Foster-Nyarko E."/>
            <person name="Jarju S."/>
            <person name="Secka A."/>
            <person name="Antonio M."/>
            <person name="Oren A."/>
            <person name="Chaudhuri R."/>
            <person name="La Ragione R.M."/>
            <person name="Hildebrand F."/>
            <person name="Pallen M.J."/>
        </authorList>
    </citation>
    <scope>NUCLEOTIDE SEQUENCE [LARGE SCALE GENOMIC DNA]</scope>
    <source>
        <strain evidence="4 5">Sa1YVA6</strain>
    </source>
</reference>
<evidence type="ECO:0000256" key="1">
    <source>
        <dbReference type="ARBA" id="ARBA00008791"/>
    </source>
</evidence>
<organism evidence="4 5">
    <name type="scientific">Solibacillus merdavium</name>
    <dbReference type="NCBI Taxonomy" id="2762218"/>
    <lineage>
        <taxon>Bacteria</taxon>
        <taxon>Bacillati</taxon>
        <taxon>Bacillota</taxon>
        <taxon>Bacilli</taxon>
        <taxon>Bacillales</taxon>
        <taxon>Caryophanaceae</taxon>
        <taxon>Solibacillus</taxon>
    </lineage>
</organism>
<sequence length="147" mass="16503">MSMTYKNILVAVDESSEAKIAFKRAVQVAINNVGSRLYIIHVIDTRSFAFSEGYNFDLADQYAKSKKDMLDGYEEIAVQLGYDSIYKIMEYGTPKEIIARDFPKQKQIDLIICGVTGKGELARFFLGSVSEAIVRTAKCDVLVVRNL</sequence>
<dbReference type="PANTHER" id="PTHR46268">
    <property type="entry name" value="STRESS RESPONSE PROTEIN NHAX"/>
    <property type="match status" value="1"/>
</dbReference>
<accession>A0ABR8XRC2</accession>
<comment type="subcellular location">
    <subcellularLocation>
        <location evidence="2">Cytoplasm</location>
    </subcellularLocation>
</comment>
<feature type="domain" description="UspA" evidence="3">
    <location>
        <begin position="5"/>
        <end position="145"/>
    </location>
</feature>
<dbReference type="Proteomes" id="UP000600565">
    <property type="component" value="Unassembled WGS sequence"/>
</dbReference>
<comment type="caution">
    <text evidence="4">The sequence shown here is derived from an EMBL/GenBank/DDBJ whole genome shotgun (WGS) entry which is preliminary data.</text>
</comment>
<evidence type="ECO:0000259" key="3">
    <source>
        <dbReference type="Pfam" id="PF00582"/>
    </source>
</evidence>
<keyword evidence="2" id="KW-0963">Cytoplasm</keyword>